<evidence type="ECO:0000256" key="6">
    <source>
        <dbReference type="ARBA" id="ARBA00023033"/>
    </source>
</evidence>
<dbReference type="EMBL" id="SADE01000002">
    <property type="protein sequence ID" value="RVU36645.1"/>
    <property type="molecule type" value="Genomic_DNA"/>
</dbReference>
<keyword evidence="10" id="KW-0830">Ubiquinone</keyword>
<keyword evidence="7 8" id="KW-0472">Membrane</keyword>
<evidence type="ECO:0000256" key="4">
    <source>
        <dbReference type="ARBA" id="ARBA00023002"/>
    </source>
</evidence>
<comment type="function">
    <text evidence="8">Catalyzes the hydroxylation of 2-nonaprenyl-3-methyl-6-methoxy-1,4-benzoquinol during ubiquinone biosynthesis.</text>
</comment>
<evidence type="ECO:0000313" key="11">
    <source>
        <dbReference type="Proteomes" id="UP000287447"/>
    </source>
</evidence>
<evidence type="ECO:0000256" key="8">
    <source>
        <dbReference type="HAMAP-Rule" id="MF_01658"/>
    </source>
</evidence>
<dbReference type="GO" id="GO:0008682">
    <property type="term" value="F:3-demethoxyubiquinol 3-hydroxylase activity"/>
    <property type="evidence" value="ECO:0007669"/>
    <property type="project" value="UniProtKB-EC"/>
</dbReference>
<evidence type="ECO:0000256" key="1">
    <source>
        <dbReference type="ARBA" id="ARBA00004749"/>
    </source>
</evidence>
<dbReference type="PANTHER" id="PTHR11237:SF4">
    <property type="entry name" value="5-DEMETHOXYUBIQUINONE HYDROXYLASE, MITOCHONDRIAL"/>
    <property type="match status" value="1"/>
</dbReference>
<keyword evidence="2 8" id="KW-0831">Ubiquinone biosynthesis</keyword>
<feature type="binding site" evidence="8">
    <location>
        <position position="154"/>
    </location>
    <ligand>
        <name>Fe cation</name>
        <dbReference type="ChEBI" id="CHEBI:24875"/>
        <label>1</label>
    </ligand>
</feature>
<dbReference type="RefSeq" id="WP_127766121.1">
    <property type="nucleotide sequence ID" value="NZ_SADE01000002.1"/>
</dbReference>
<evidence type="ECO:0000256" key="7">
    <source>
        <dbReference type="ARBA" id="ARBA00023136"/>
    </source>
</evidence>
<evidence type="ECO:0000256" key="9">
    <source>
        <dbReference type="SAM" id="MobiDB-lite"/>
    </source>
</evidence>
<comment type="similarity">
    <text evidence="8">Belongs to the COQ7 family.</text>
</comment>
<feature type="binding site" evidence="8">
    <location>
        <position position="70"/>
    </location>
    <ligand>
        <name>Fe cation</name>
        <dbReference type="ChEBI" id="CHEBI:24875"/>
        <label>2</label>
    </ligand>
</feature>
<dbReference type="GO" id="GO:0005886">
    <property type="term" value="C:plasma membrane"/>
    <property type="evidence" value="ECO:0007669"/>
    <property type="project" value="UniProtKB-SubCell"/>
</dbReference>
<evidence type="ECO:0000256" key="2">
    <source>
        <dbReference type="ARBA" id="ARBA00022688"/>
    </source>
</evidence>
<comment type="cofactor">
    <cofactor evidence="8">
        <name>Fe cation</name>
        <dbReference type="ChEBI" id="CHEBI:24875"/>
    </cofactor>
    <text evidence="8">Binds 2 iron ions per subunit.</text>
</comment>
<proteinExistence type="inferred from homology"/>
<feature type="binding site" evidence="8">
    <location>
        <position position="154"/>
    </location>
    <ligand>
        <name>Fe cation</name>
        <dbReference type="ChEBI" id="CHEBI:24875"/>
        <label>2</label>
    </ligand>
</feature>
<dbReference type="GO" id="GO:0006744">
    <property type="term" value="P:ubiquinone biosynthetic process"/>
    <property type="evidence" value="ECO:0007669"/>
    <property type="project" value="UniProtKB-UniRule"/>
</dbReference>
<reference evidence="11" key="1">
    <citation type="submission" date="2019-01" db="EMBL/GenBank/DDBJ databases">
        <title>Gri0909 isolated from a small marine red alga.</title>
        <authorList>
            <person name="Kim J."/>
            <person name="Jeong S.E."/>
            <person name="Jeon C.O."/>
        </authorList>
    </citation>
    <scope>NUCLEOTIDE SEQUENCE [LARGE SCALE GENOMIC DNA]</scope>
    <source>
        <strain evidence="11">Gri0909</strain>
    </source>
</reference>
<comment type="pathway">
    <text evidence="1 8">Cofactor biosynthesis; ubiquinone biosynthesis.</text>
</comment>
<dbReference type="CDD" id="cd01042">
    <property type="entry name" value="DMQH"/>
    <property type="match status" value="1"/>
</dbReference>
<evidence type="ECO:0000256" key="3">
    <source>
        <dbReference type="ARBA" id="ARBA00022723"/>
    </source>
</evidence>
<feature type="binding site" evidence="8">
    <location>
        <position position="122"/>
    </location>
    <ligand>
        <name>Fe cation</name>
        <dbReference type="ChEBI" id="CHEBI:24875"/>
        <label>2</label>
    </ligand>
</feature>
<comment type="catalytic activity">
    <reaction evidence="8">
        <text>a 5-methoxy-2-methyl-3-(all-trans-polyprenyl)benzene-1,4-diol + AH2 + O2 = a 3-demethylubiquinol + A + H2O</text>
        <dbReference type="Rhea" id="RHEA:50908"/>
        <dbReference type="Rhea" id="RHEA-COMP:10859"/>
        <dbReference type="Rhea" id="RHEA-COMP:10914"/>
        <dbReference type="ChEBI" id="CHEBI:13193"/>
        <dbReference type="ChEBI" id="CHEBI:15377"/>
        <dbReference type="ChEBI" id="CHEBI:15379"/>
        <dbReference type="ChEBI" id="CHEBI:17499"/>
        <dbReference type="ChEBI" id="CHEBI:84167"/>
        <dbReference type="ChEBI" id="CHEBI:84422"/>
        <dbReference type="EC" id="1.14.99.60"/>
    </reaction>
</comment>
<accession>A0A3S2Y364</accession>
<keyword evidence="8" id="KW-1003">Cell membrane</keyword>
<comment type="caution">
    <text evidence="10">The sequence shown here is derived from an EMBL/GenBank/DDBJ whole genome shotgun (WGS) entry which is preliminary data.</text>
</comment>
<dbReference type="AlphaFoldDB" id="A0A3S2Y364"/>
<name>A0A3S2Y364_9PROT</name>
<protein>
    <recommendedName>
        <fullName evidence="8">3-demethoxyubiquinol 3-hydroxylase</fullName>
        <shortName evidence="8">DMQ hydroxylase</shortName>
        <ecNumber evidence="8">1.14.99.60</ecNumber>
    </recommendedName>
    <alternativeName>
        <fullName evidence="8">2-nonaprenyl-3-methyl-6-methoxy-1,4-benzoquinol hydroxylase</fullName>
    </alternativeName>
</protein>
<gene>
    <name evidence="8" type="primary">coq7</name>
    <name evidence="10" type="ORF">EOI86_15825</name>
</gene>
<dbReference type="OrthoDB" id="7559360at2"/>
<feature type="binding site" evidence="8">
    <location>
        <position position="70"/>
    </location>
    <ligand>
        <name>Fe cation</name>
        <dbReference type="ChEBI" id="CHEBI:24875"/>
        <label>1</label>
    </ligand>
</feature>
<keyword evidence="3 8" id="KW-0479">Metal-binding</keyword>
<keyword evidence="4 8" id="KW-0560">Oxidoreductase</keyword>
<comment type="subcellular location">
    <subcellularLocation>
        <location evidence="8">Cell membrane</location>
        <topology evidence="8">Peripheral membrane protein</topology>
    </subcellularLocation>
</comment>
<dbReference type="InterPro" id="IPR012347">
    <property type="entry name" value="Ferritin-like"/>
</dbReference>
<evidence type="ECO:0000256" key="5">
    <source>
        <dbReference type="ARBA" id="ARBA00023004"/>
    </source>
</evidence>
<dbReference type="SUPFAM" id="SSF47240">
    <property type="entry name" value="Ferritin-like"/>
    <property type="match status" value="1"/>
</dbReference>
<dbReference type="Gene3D" id="1.20.1260.10">
    <property type="match status" value="1"/>
</dbReference>
<feature type="binding site" evidence="8">
    <location>
        <position position="157"/>
    </location>
    <ligand>
        <name>Fe cation</name>
        <dbReference type="ChEBI" id="CHEBI:24875"/>
        <label>2</label>
    </ligand>
</feature>
<feature type="binding site" evidence="8">
    <location>
        <position position="73"/>
    </location>
    <ligand>
        <name>Fe cation</name>
        <dbReference type="ChEBI" id="CHEBI:24875"/>
        <label>1</label>
    </ligand>
</feature>
<dbReference type="HAMAP" id="MF_01658">
    <property type="entry name" value="COQ7"/>
    <property type="match status" value="1"/>
</dbReference>
<keyword evidence="11" id="KW-1185">Reference proteome</keyword>
<keyword evidence="6 8" id="KW-0503">Monooxygenase</keyword>
<dbReference type="EC" id="1.14.99.60" evidence="8"/>
<feature type="binding site" evidence="8">
    <location>
        <position position="40"/>
    </location>
    <ligand>
        <name>Fe cation</name>
        <dbReference type="ChEBI" id="CHEBI:24875"/>
        <label>1</label>
    </ligand>
</feature>
<dbReference type="UniPathway" id="UPA00232"/>
<sequence>MTTATNQGETKPGRGPRYLPGDPRPTDSVARMIRVDQAGEFGATRIYAGQHDVLRRTSSGPLIKHMAEQEQVHLDTFNKMLVERRVRPTAMTPIWHIAGYAMGAGSALLGEQAAMACTVAVEEVIDEHYAAQADKLGEDEADLKATIEKFRQEEIEHRDIGYAEGAEQAPGYPVLTRAVKSASKLAIWLSERV</sequence>
<dbReference type="Pfam" id="PF03232">
    <property type="entry name" value="COQ7"/>
    <property type="match status" value="1"/>
</dbReference>
<keyword evidence="5 8" id="KW-0408">Iron</keyword>
<dbReference type="InterPro" id="IPR011566">
    <property type="entry name" value="Ubq_synth_Coq7"/>
</dbReference>
<organism evidence="10 11">
    <name type="scientific">Hwanghaeella grinnelliae</name>
    <dbReference type="NCBI Taxonomy" id="2500179"/>
    <lineage>
        <taxon>Bacteria</taxon>
        <taxon>Pseudomonadati</taxon>
        <taxon>Pseudomonadota</taxon>
        <taxon>Alphaproteobacteria</taxon>
        <taxon>Rhodospirillales</taxon>
        <taxon>Rhodospirillaceae</taxon>
        <taxon>Hwanghaeella</taxon>
    </lineage>
</organism>
<evidence type="ECO:0000313" key="10">
    <source>
        <dbReference type="EMBL" id="RVU36645.1"/>
    </source>
</evidence>
<dbReference type="InterPro" id="IPR009078">
    <property type="entry name" value="Ferritin-like_SF"/>
</dbReference>
<dbReference type="GO" id="GO:0046872">
    <property type="term" value="F:metal ion binding"/>
    <property type="evidence" value="ECO:0007669"/>
    <property type="project" value="UniProtKB-KW"/>
</dbReference>
<dbReference type="PANTHER" id="PTHR11237">
    <property type="entry name" value="COENZYME Q10 BIOSYNTHESIS PROTEIN 7"/>
    <property type="match status" value="1"/>
</dbReference>
<dbReference type="Proteomes" id="UP000287447">
    <property type="component" value="Unassembled WGS sequence"/>
</dbReference>
<feature type="region of interest" description="Disordered" evidence="9">
    <location>
        <begin position="1"/>
        <end position="26"/>
    </location>
</feature>